<dbReference type="KEGG" id="dwu:DVJ83_00840"/>
<sequence length="66" mass="7738">MTLRLNSTDFWRWAYSDFLSNALRGVLAEYIVAQAAGCTHRARTEWDAYDLYGFRLNPADFWIQSD</sequence>
<organism evidence="1 2">
    <name type="scientific">Deinococcus wulumuqiensis</name>
    <dbReference type="NCBI Taxonomy" id="980427"/>
    <lineage>
        <taxon>Bacteria</taxon>
        <taxon>Thermotogati</taxon>
        <taxon>Deinococcota</taxon>
        <taxon>Deinococci</taxon>
        <taxon>Deinococcales</taxon>
        <taxon>Deinococcaceae</taxon>
        <taxon>Deinococcus</taxon>
    </lineage>
</organism>
<dbReference type="AlphaFoldDB" id="A0A345IE32"/>
<proteinExistence type="predicted"/>
<dbReference type="EMBL" id="CP031158">
    <property type="protein sequence ID" value="AXG97954.1"/>
    <property type="molecule type" value="Genomic_DNA"/>
</dbReference>
<accession>A0A345IE32</accession>
<evidence type="ECO:0000313" key="1">
    <source>
        <dbReference type="EMBL" id="AXG97954.1"/>
    </source>
</evidence>
<protein>
    <submittedName>
        <fullName evidence="1">Uncharacterized protein</fullName>
    </submittedName>
</protein>
<reference evidence="1 2" key="1">
    <citation type="submission" date="2018-07" db="EMBL/GenBank/DDBJ databases">
        <title>Complete Genome and Methylome Analysis of Deinococcus wulumuqiensis NEB 479.</title>
        <authorList>
            <person name="Fomenkov A."/>
            <person name="Luyten Y."/>
            <person name="Vincze T."/>
            <person name="Anton B.P."/>
            <person name="Clark T."/>
            <person name="Roberts R.J."/>
            <person name="Morgan R.D."/>
        </authorList>
    </citation>
    <scope>NUCLEOTIDE SEQUENCE [LARGE SCALE GENOMIC DNA]</scope>
    <source>
        <strain evidence="1 2">NEB 479</strain>
    </source>
</reference>
<dbReference type="Proteomes" id="UP000253744">
    <property type="component" value="Chromosome"/>
</dbReference>
<evidence type="ECO:0000313" key="2">
    <source>
        <dbReference type="Proteomes" id="UP000253744"/>
    </source>
</evidence>
<name>A0A345IE32_9DEIO</name>
<gene>
    <name evidence="1" type="ORF">DVJ83_00840</name>
</gene>